<keyword evidence="3 8" id="KW-0813">Transport</keyword>
<feature type="transmembrane region" description="Helical" evidence="8">
    <location>
        <begin position="232"/>
        <end position="254"/>
    </location>
</feature>
<feature type="transmembrane region" description="Helical" evidence="8">
    <location>
        <begin position="137"/>
        <end position="159"/>
    </location>
</feature>
<evidence type="ECO:0000256" key="1">
    <source>
        <dbReference type="ARBA" id="ARBA00004651"/>
    </source>
</evidence>
<evidence type="ECO:0000259" key="9">
    <source>
        <dbReference type="PROSITE" id="PS50928"/>
    </source>
</evidence>
<dbReference type="InterPro" id="IPR035906">
    <property type="entry name" value="MetI-like_sf"/>
</dbReference>
<evidence type="ECO:0000256" key="8">
    <source>
        <dbReference type="RuleBase" id="RU363032"/>
    </source>
</evidence>
<dbReference type="Gene3D" id="1.10.3720.10">
    <property type="entry name" value="MetI-like"/>
    <property type="match status" value="1"/>
</dbReference>
<proteinExistence type="inferred from homology"/>
<sequence length="323" mass="35701">MNDEYSDRWLAARNRLLQSDALVDGIRWIKDRRRLLATTQAGIGVVWMVVFLLAPLLYILAISFWVRGPAGVIVQEFTWANYHSILIQDVSLSSLEFDNLYLLILWQSLKFGFVTTVVTLVLGYVPGYVLGRTSSRWLPILLLLVILPFWVPLIIRYYAWVLVLGDNGVITTTLGWIGIERSGFLYNEVAVISGMVQVMLPFMILPIYNSVAKIDGSLVESAKTMGAGPLRAFYEVSFPLSLPGISAGCILVFILSVGSFLAPALLGGSGDLMIANLIEQTFGQNQNWPVASAMAIVYLLVLFGLLTIFNRIVSLDAVFGEGN</sequence>
<protein>
    <submittedName>
        <fullName evidence="10">Spermidine/putrescine ABC transporter permease</fullName>
    </submittedName>
</protein>
<keyword evidence="11" id="KW-1185">Reference proteome</keyword>
<reference evidence="10 11" key="1">
    <citation type="journal article" date="2014" name="PLoS Genet.">
        <title>Phylogenetically driven sequencing of extremely halophilic archaea reveals strategies for static and dynamic osmo-response.</title>
        <authorList>
            <person name="Becker E.A."/>
            <person name="Seitzer P.M."/>
            <person name="Tritt A."/>
            <person name="Larsen D."/>
            <person name="Krusor M."/>
            <person name="Yao A.I."/>
            <person name="Wu D."/>
            <person name="Madern D."/>
            <person name="Eisen J.A."/>
            <person name="Darling A.E."/>
            <person name="Facciotti M.T."/>
        </authorList>
    </citation>
    <scope>NUCLEOTIDE SEQUENCE [LARGE SCALE GENOMIC DNA]</scope>
    <source>
        <strain evidence="10 11">GA33</strain>
    </source>
</reference>
<dbReference type="InterPro" id="IPR000515">
    <property type="entry name" value="MetI-like"/>
</dbReference>
<feature type="domain" description="ABC transmembrane type-1" evidence="9">
    <location>
        <begin position="105"/>
        <end position="309"/>
    </location>
</feature>
<dbReference type="GO" id="GO:0005886">
    <property type="term" value="C:plasma membrane"/>
    <property type="evidence" value="ECO:0007669"/>
    <property type="project" value="UniProtKB-SubCell"/>
</dbReference>
<dbReference type="EMBL" id="AOHW01000040">
    <property type="protein sequence ID" value="ELY38886.1"/>
    <property type="molecule type" value="Genomic_DNA"/>
</dbReference>
<dbReference type="PANTHER" id="PTHR42929">
    <property type="entry name" value="INNER MEMBRANE ABC TRANSPORTER PERMEASE PROTEIN YDCU-RELATED-RELATED"/>
    <property type="match status" value="1"/>
</dbReference>
<evidence type="ECO:0000256" key="6">
    <source>
        <dbReference type="ARBA" id="ARBA00022989"/>
    </source>
</evidence>
<evidence type="ECO:0000256" key="5">
    <source>
        <dbReference type="ARBA" id="ARBA00022692"/>
    </source>
</evidence>
<feature type="transmembrane region" description="Helical" evidence="8">
    <location>
        <begin position="100"/>
        <end position="125"/>
    </location>
</feature>
<evidence type="ECO:0000256" key="3">
    <source>
        <dbReference type="ARBA" id="ARBA00022448"/>
    </source>
</evidence>
<comment type="subcellular location">
    <subcellularLocation>
        <location evidence="1 8">Cell membrane</location>
        <topology evidence="1 8">Multi-pass membrane protein</topology>
    </subcellularLocation>
</comment>
<accession>L9VP95</accession>
<comment type="caution">
    <text evidence="10">The sequence shown here is derived from an EMBL/GenBank/DDBJ whole genome shotgun (WGS) entry which is preliminary data.</text>
</comment>
<gene>
    <name evidence="10" type="ORF">C496_15882</name>
</gene>
<dbReference type="AlphaFoldDB" id="L9VP95"/>
<evidence type="ECO:0000313" key="10">
    <source>
        <dbReference type="EMBL" id="ELY38886.1"/>
    </source>
</evidence>
<dbReference type="GO" id="GO:0055085">
    <property type="term" value="P:transmembrane transport"/>
    <property type="evidence" value="ECO:0007669"/>
    <property type="project" value="InterPro"/>
</dbReference>
<evidence type="ECO:0000256" key="2">
    <source>
        <dbReference type="ARBA" id="ARBA00007069"/>
    </source>
</evidence>
<keyword evidence="4" id="KW-1003">Cell membrane</keyword>
<dbReference type="OrthoDB" id="45815at2157"/>
<feature type="transmembrane region" description="Helical" evidence="8">
    <location>
        <begin position="41"/>
        <end position="66"/>
    </location>
</feature>
<comment type="similarity">
    <text evidence="2">Belongs to the binding-protein-dependent transport system permease family. CysTW subfamily.</text>
</comment>
<dbReference type="Pfam" id="PF00528">
    <property type="entry name" value="BPD_transp_1"/>
    <property type="match status" value="1"/>
</dbReference>
<dbReference type="PATRIC" id="fig|1114856.3.peg.3287"/>
<dbReference type="STRING" id="1114856.GCA_000383975_04285"/>
<dbReference type="PROSITE" id="PS50928">
    <property type="entry name" value="ABC_TM1"/>
    <property type="match status" value="1"/>
</dbReference>
<name>L9VP95_9EURY</name>
<feature type="transmembrane region" description="Helical" evidence="8">
    <location>
        <begin position="189"/>
        <end position="211"/>
    </location>
</feature>
<keyword evidence="5 8" id="KW-0812">Transmembrane</keyword>
<feature type="transmembrane region" description="Helical" evidence="8">
    <location>
        <begin position="290"/>
        <end position="309"/>
    </location>
</feature>
<evidence type="ECO:0000313" key="11">
    <source>
        <dbReference type="Proteomes" id="UP000011599"/>
    </source>
</evidence>
<dbReference type="PANTHER" id="PTHR42929:SF1">
    <property type="entry name" value="INNER MEMBRANE ABC TRANSPORTER PERMEASE PROTEIN YDCU-RELATED"/>
    <property type="match status" value="1"/>
</dbReference>
<keyword evidence="6 8" id="KW-1133">Transmembrane helix</keyword>
<keyword evidence="7 8" id="KW-0472">Membrane</keyword>
<evidence type="ECO:0000256" key="7">
    <source>
        <dbReference type="ARBA" id="ARBA00023136"/>
    </source>
</evidence>
<dbReference type="CDD" id="cd06261">
    <property type="entry name" value="TM_PBP2"/>
    <property type="match status" value="1"/>
</dbReference>
<dbReference type="RefSeq" id="WP_006091169.1">
    <property type="nucleotide sequence ID" value="NZ_AOHW01000040.1"/>
</dbReference>
<evidence type="ECO:0000256" key="4">
    <source>
        <dbReference type="ARBA" id="ARBA00022475"/>
    </source>
</evidence>
<dbReference type="eggNOG" id="arCOG00161">
    <property type="taxonomic scope" value="Archaea"/>
</dbReference>
<dbReference type="Proteomes" id="UP000011599">
    <property type="component" value="Unassembled WGS sequence"/>
</dbReference>
<dbReference type="SUPFAM" id="SSF161098">
    <property type="entry name" value="MetI-like"/>
    <property type="match status" value="1"/>
</dbReference>
<organism evidence="10 11">
    <name type="scientific">Natronorubrum tibetense GA33</name>
    <dbReference type="NCBI Taxonomy" id="1114856"/>
    <lineage>
        <taxon>Archaea</taxon>
        <taxon>Methanobacteriati</taxon>
        <taxon>Methanobacteriota</taxon>
        <taxon>Stenosarchaea group</taxon>
        <taxon>Halobacteria</taxon>
        <taxon>Halobacteriales</taxon>
        <taxon>Natrialbaceae</taxon>
        <taxon>Natronorubrum</taxon>
    </lineage>
</organism>